<dbReference type="InterPro" id="IPR036709">
    <property type="entry name" value="Autotransporte_beta_dom_sf"/>
</dbReference>
<sequence length="692" mass="72255">MVDLGTLGGSANVSLISIDGQVIVGQSDTLIGDNHVFKHTDASGMVDLGTLGGRYSNVNAISADGGVITGSADIATGENRAFKHTDATGMVDLGTLGGTNSSAIAVSADGRVIVGQADIAVGGYRAFKHTDATGMLDLGSLGGDYSHASLTSANGSVTAGYSDTVSGERHAFKHTDASGMVDLGTLGGSDSYADLMSVDGSVIAGQSETASGDFNAFKHTDASGMVNLGNLGGGNSFVSLMSADGRVIAGQSYLSTDDERGYKHTDATGMVDLGTLGGMASTVNAMSADGSVIVGQANISTGEEHAFKHTDALGMIDLGTLGGSNSNALAVSADGSVIAGQSDTSTGEQHAVIWKIIKAEDPNQGGGTGNGNGNGNGNSGGEEVIAIDVDNTRTAMNQSAHRAQKILDIQSLRLDKLAAQECLYTQGNACVGAYTGYRRAKKLDQANVGVTFGLKLNQQLRIGATLDHNYYSDLGSNYQVSGNSRPGIGIFVGYRENIDVSGWNGRLSAAYLRDKIDIRREILSHTEAGKGRSELKGYKVGAELGHTLALDNTLVTPYGSLEYHKIERTAYRETQGAVFAAQYDRMGETRTSLGIGSRLTQPLSSSLNFEGDVGLRHDLNNQRDGYVARMEYLGVYDYGKGKGKKSRTRPYAGVGLSYQATTNMKVRITTSWEKQSYGSNGFDSQLSMGFSF</sequence>
<reference evidence="3" key="1">
    <citation type="submission" date="2022-06" db="EMBL/GenBank/DDBJ databases">
        <title>Draft genome sequences of Pragia fontium str. JCM24417.</title>
        <authorList>
            <person name="Wakabayashi Y."/>
            <person name="Kojima K."/>
        </authorList>
    </citation>
    <scope>NUCLEOTIDE SEQUENCE</scope>
    <source>
        <strain evidence="3">JCM 24417</strain>
    </source>
</reference>
<dbReference type="SUPFAM" id="SSF103515">
    <property type="entry name" value="Autotransporter"/>
    <property type="match status" value="1"/>
</dbReference>
<dbReference type="NCBIfam" id="TIGR02913">
    <property type="entry name" value="HAF_rpt"/>
    <property type="match status" value="8"/>
</dbReference>
<evidence type="ECO:0000313" key="4">
    <source>
        <dbReference type="Proteomes" id="UP001059610"/>
    </source>
</evidence>
<dbReference type="PROSITE" id="PS51208">
    <property type="entry name" value="AUTOTRANSPORTER"/>
    <property type="match status" value="1"/>
</dbReference>
<accession>A0ABQ5LD96</accession>
<evidence type="ECO:0000259" key="2">
    <source>
        <dbReference type="PROSITE" id="PS51208"/>
    </source>
</evidence>
<dbReference type="SMART" id="SM00869">
    <property type="entry name" value="Autotransporter"/>
    <property type="match status" value="1"/>
</dbReference>
<feature type="domain" description="Autotransporter" evidence="2">
    <location>
        <begin position="422"/>
        <end position="692"/>
    </location>
</feature>
<feature type="region of interest" description="Disordered" evidence="1">
    <location>
        <begin position="360"/>
        <end position="382"/>
    </location>
</feature>
<evidence type="ECO:0000313" key="3">
    <source>
        <dbReference type="EMBL" id="GKX61596.1"/>
    </source>
</evidence>
<evidence type="ECO:0000256" key="1">
    <source>
        <dbReference type="SAM" id="MobiDB-lite"/>
    </source>
</evidence>
<gene>
    <name evidence="3" type="ORF">SOASR032_01650</name>
</gene>
<protein>
    <recommendedName>
        <fullName evidence="2">Autotransporter domain-containing protein</fullName>
    </recommendedName>
</protein>
<name>A0ABQ5LD96_9GAMM</name>
<dbReference type="Gene3D" id="2.40.128.130">
    <property type="entry name" value="Autotransporter beta-domain"/>
    <property type="match status" value="1"/>
</dbReference>
<keyword evidence="4" id="KW-1185">Reference proteome</keyword>
<feature type="compositionally biased region" description="Gly residues" evidence="1">
    <location>
        <begin position="364"/>
        <end position="380"/>
    </location>
</feature>
<dbReference type="InterPro" id="IPR014262">
    <property type="entry name" value="HAF_rpt"/>
</dbReference>
<organism evidence="3 4">
    <name type="scientific">Pragia fontium</name>
    <dbReference type="NCBI Taxonomy" id="82985"/>
    <lineage>
        <taxon>Bacteria</taxon>
        <taxon>Pseudomonadati</taxon>
        <taxon>Pseudomonadota</taxon>
        <taxon>Gammaproteobacteria</taxon>
        <taxon>Enterobacterales</taxon>
        <taxon>Budviciaceae</taxon>
        <taxon>Pragia</taxon>
    </lineage>
</organism>
<dbReference type="Proteomes" id="UP001059610">
    <property type="component" value="Unassembled WGS sequence"/>
</dbReference>
<dbReference type="EMBL" id="BRLJ01000001">
    <property type="protein sequence ID" value="GKX61596.1"/>
    <property type="molecule type" value="Genomic_DNA"/>
</dbReference>
<proteinExistence type="predicted"/>
<dbReference type="InterPro" id="IPR005546">
    <property type="entry name" value="Autotransporte_beta"/>
</dbReference>
<comment type="caution">
    <text evidence="3">The sequence shown here is derived from an EMBL/GenBank/DDBJ whole genome shotgun (WGS) entry which is preliminary data.</text>
</comment>